<proteinExistence type="inferred from homology"/>
<evidence type="ECO:0000256" key="8">
    <source>
        <dbReference type="SAM" id="MobiDB-lite"/>
    </source>
</evidence>
<dbReference type="EMBL" id="AXCW01000079">
    <property type="protein sequence ID" value="EYR63626.1"/>
    <property type="molecule type" value="Genomic_DNA"/>
</dbReference>
<sequence>MPVVAVCVALLAAAGVLALVRAERGPSMLDRSVALDILTSTLVGAVALEAAWARRTDGLPMLVALALVGFVGSVTIARFASVEPEGEGRVLTREELASLETERSRRTEAEMRQVDDEDHGGSPAGEVKG</sequence>
<dbReference type="AlphaFoldDB" id="A0A021VR58"/>
<evidence type="ECO:0000256" key="7">
    <source>
        <dbReference type="ARBA" id="ARBA00023136"/>
    </source>
</evidence>
<dbReference type="Pfam" id="PF04066">
    <property type="entry name" value="MrpF_PhaF"/>
    <property type="match status" value="1"/>
</dbReference>
<keyword evidence="7 9" id="KW-0472">Membrane</keyword>
<keyword evidence="4" id="KW-1003">Cell membrane</keyword>
<feature type="region of interest" description="Disordered" evidence="8">
    <location>
        <begin position="92"/>
        <end position="129"/>
    </location>
</feature>
<dbReference type="Proteomes" id="UP000019753">
    <property type="component" value="Unassembled WGS sequence"/>
</dbReference>
<dbReference type="PANTHER" id="PTHR34702">
    <property type="entry name" value="NA(+)/H(+) ANTIPORTER SUBUNIT F1"/>
    <property type="match status" value="1"/>
</dbReference>
<dbReference type="GO" id="GO:0005886">
    <property type="term" value="C:plasma membrane"/>
    <property type="evidence" value="ECO:0007669"/>
    <property type="project" value="UniProtKB-SubCell"/>
</dbReference>
<organism evidence="10 11">
    <name type="scientific">Actinotalea ferrariae CF5-4</name>
    <dbReference type="NCBI Taxonomy" id="948458"/>
    <lineage>
        <taxon>Bacteria</taxon>
        <taxon>Bacillati</taxon>
        <taxon>Actinomycetota</taxon>
        <taxon>Actinomycetes</taxon>
        <taxon>Micrococcales</taxon>
        <taxon>Cellulomonadaceae</taxon>
        <taxon>Actinotalea</taxon>
    </lineage>
</organism>
<evidence type="ECO:0000256" key="9">
    <source>
        <dbReference type="SAM" id="Phobius"/>
    </source>
</evidence>
<evidence type="ECO:0000313" key="11">
    <source>
        <dbReference type="Proteomes" id="UP000019753"/>
    </source>
</evidence>
<feature type="compositionally biased region" description="Basic and acidic residues" evidence="8">
    <location>
        <begin position="92"/>
        <end position="114"/>
    </location>
</feature>
<evidence type="ECO:0000256" key="4">
    <source>
        <dbReference type="ARBA" id="ARBA00022475"/>
    </source>
</evidence>
<comment type="caution">
    <text evidence="10">The sequence shown here is derived from an EMBL/GenBank/DDBJ whole genome shotgun (WGS) entry which is preliminary data.</text>
</comment>
<feature type="transmembrane region" description="Helical" evidence="9">
    <location>
        <begin position="59"/>
        <end position="80"/>
    </location>
</feature>
<keyword evidence="6 9" id="KW-1133">Transmembrane helix</keyword>
<evidence type="ECO:0000256" key="2">
    <source>
        <dbReference type="ARBA" id="ARBA00009212"/>
    </source>
</evidence>
<reference evidence="10 11" key="1">
    <citation type="submission" date="2014-01" db="EMBL/GenBank/DDBJ databases">
        <title>Actinotalea ferrariae CF5-4.</title>
        <authorList>
            <person name="Chen F."/>
            <person name="Li Y."/>
            <person name="Wang G."/>
        </authorList>
    </citation>
    <scope>NUCLEOTIDE SEQUENCE [LARGE SCALE GENOMIC DNA]</scope>
    <source>
        <strain evidence="10 11">CF5-4</strain>
    </source>
</reference>
<comment type="subcellular location">
    <subcellularLocation>
        <location evidence="1">Cell membrane</location>
        <topology evidence="1">Multi-pass membrane protein</topology>
    </subcellularLocation>
</comment>
<evidence type="ECO:0000256" key="5">
    <source>
        <dbReference type="ARBA" id="ARBA00022692"/>
    </source>
</evidence>
<comment type="similarity">
    <text evidence="2">Belongs to the CPA3 antiporters (TC 2.A.63) subunit F family.</text>
</comment>
<keyword evidence="5 9" id="KW-0812">Transmembrane</keyword>
<keyword evidence="11" id="KW-1185">Reference proteome</keyword>
<evidence type="ECO:0000256" key="6">
    <source>
        <dbReference type="ARBA" id="ARBA00022989"/>
    </source>
</evidence>
<dbReference type="PANTHER" id="PTHR34702:SF1">
    <property type="entry name" value="NA(+)_H(+) ANTIPORTER SUBUNIT F"/>
    <property type="match status" value="1"/>
</dbReference>
<accession>A0A021VR58</accession>
<feature type="transmembrane region" description="Helical" evidence="9">
    <location>
        <begin position="32"/>
        <end position="52"/>
    </location>
</feature>
<dbReference type="GO" id="GO:0015385">
    <property type="term" value="F:sodium:proton antiporter activity"/>
    <property type="evidence" value="ECO:0007669"/>
    <property type="project" value="TreeGrafter"/>
</dbReference>
<evidence type="ECO:0000256" key="3">
    <source>
        <dbReference type="ARBA" id="ARBA00022448"/>
    </source>
</evidence>
<evidence type="ECO:0000256" key="1">
    <source>
        <dbReference type="ARBA" id="ARBA00004651"/>
    </source>
</evidence>
<dbReference type="InterPro" id="IPR007208">
    <property type="entry name" value="MrpF/PhaF-like"/>
</dbReference>
<keyword evidence="3" id="KW-0813">Transport</keyword>
<gene>
    <name evidence="10" type="ORF">N866_19220</name>
</gene>
<protein>
    <submittedName>
        <fullName evidence="10">Cation:proton antiporter</fullName>
    </submittedName>
</protein>
<dbReference type="OrthoDB" id="3733837at2"/>
<evidence type="ECO:0000313" key="10">
    <source>
        <dbReference type="EMBL" id="EYR63626.1"/>
    </source>
</evidence>
<name>A0A021VR58_9CELL</name>